<dbReference type="EMBL" id="CM018035">
    <property type="protein sequence ID" value="KAA8541985.1"/>
    <property type="molecule type" value="Genomic_DNA"/>
</dbReference>
<dbReference type="AlphaFoldDB" id="A0A5J5BFX3"/>
<evidence type="ECO:0000313" key="2">
    <source>
        <dbReference type="Proteomes" id="UP000325577"/>
    </source>
</evidence>
<proteinExistence type="predicted"/>
<reference evidence="1 2" key="1">
    <citation type="submission" date="2019-09" db="EMBL/GenBank/DDBJ databases">
        <title>A chromosome-level genome assembly of the Chinese tupelo Nyssa sinensis.</title>
        <authorList>
            <person name="Yang X."/>
            <person name="Kang M."/>
            <person name="Yang Y."/>
            <person name="Xiong H."/>
            <person name="Wang M."/>
            <person name="Zhang Z."/>
            <person name="Wang Z."/>
            <person name="Wu H."/>
            <person name="Ma T."/>
            <person name="Liu J."/>
            <person name="Xi Z."/>
        </authorList>
    </citation>
    <scope>NUCLEOTIDE SEQUENCE [LARGE SCALE GENOMIC DNA]</scope>
    <source>
        <strain evidence="1">J267</strain>
        <tissue evidence="1">Leaf</tissue>
    </source>
</reference>
<accession>A0A5J5BFX3</accession>
<name>A0A5J5BFX3_9ASTE</name>
<organism evidence="1 2">
    <name type="scientific">Nyssa sinensis</name>
    <dbReference type="NCBI Taxonomy" id="561372"/>
    <lineage>
        <taxon>Eukaryota</taxon>
        <taxon>Viridiplantae</taxon>
        <taxon>Streptophyta</taxon>
        <taxon>Embryophyta</taxon>
        <taxon>Tracheophyta</taxon>
        <taxon>Spermatophyta</taxon>
        <taxon>Magnoliopsida</taxon>
        <taxon>eudicotyledons</taxon>
        <taxon>Gunneridae</taxon>
        <taxon>Pentapetalae</taxon>
        <taxon>asterids</taxon>
        <taxon>Cornales</taxon>
        <taxon>Nyssaceae</taxon>
        <taxon>Nyssa</taxon>
    </lineage>
</organism>
<sequence>MGQTDSHDSQEDNYVNLHGRVLGFISDFHLPYKVANFRFSISVSCANSVFRQAHHQRSRFETRSLNNKKKNVR</sequence>
<gene>
    <name evidence="1" type="ORF">F0562_023137</name>
</gene>
<dbReference type="Proteomes" id="UP000325577">
    <property type="component" value="Linkage Group LG12"/>
</dbReference>
<evidence type="ECO:0000313" key="1">
    <source>
        <dbReference type="EMBL" id="KAA8541985.1"/>
    </source>
</evidence>
<keyword evidence="2" id="KW-1185">Reference proteome</keyword>
<protein>
    <submittedName>
        <fullName evidence="1">Uncharacterized protein</fullName>
    </submittedName>
</protein>